<organism evidence="2 3">
    <name type="scientific">Melghirimyces algeriensis</name>
    <dbReference type="NCBI Taxonomy" id="910412"/>
    <lineage>
        <taxon>Bacteria</taxon>
        <taxon>Bacillati</taxon>
        <taxon>Bacillota</taxon>
        <taxon>Bacilli</taxon>
        <taxon>Bacillales</taxon>
        <taxon>Thermoactinomycetaceae</taxon>
        <taxon>Melghirimyces</taxon>
    </lineage>
</organism>
<dbReference type="Pfam" id="PF12438">
    <property type="entry name" value="DUF3679"/>
    <property type="match status" value="1"/>
</dbReference>
<dbReference type="OrthoDB" id="2990167at2"/>
<evidence type="ECO:0000313" key="2">
    <source>
        <dbReference type="EMBL" id="SMO50559.1"/>
    </source>
</evidence>
<evidence type="ECO:0000256" key="1">
    <source>
        <dbReference type="SAM" id="MobiDB-lite"/>
    </source>
</evidence>
<dbReference type="EMBL" id="FXTI01000002">
    <property type="protein sequence ID" value="SMO50559.1"/>
    <property type="molecule type" value="Genomic_DNA"/>
</dbReference>
<name>A0A521BTS7_9BACL</name>
<protein>
    <submittedName>
        <fullName evidence="2">Uncharacterized protein</fullName>
    </submittedName>
</protein>
<gene>
    <name evidence="2" type="ORF">SAMN06264849_102417</name>
</gene>
<proteinExistence type="predicted"/>
<dbReference type="RefSeq" id="WP_142504693.1">
    <property type="nucleotide sequence ID" value="NZ_FXTI01000002.1"/>
</dbReference>
<dbReference type="AlphaFoldDB" id="A0A521BTS7"/>
<accession>A0A521BTS7</accession>
<dbReference type="Proteomes" id="UP000315636">
    <property type="component" value="Unassembled WGS sequence"/>
</dbReference>
<evidence type="ECO:0000313" key="3">
    <source>
        <dbReference type="Proteomes" id="UP000315636"/>
    </source>
</evidence>
<dbReference type="InterPro" id="IPR020534">
    <property type="entry name" value="Uncharacterised_YqxA"/>
</dbReference>
<sequence length="125" mass="13828">MRLMIQVLALMMVLMFGIFLGIDTAEQNIHQTQGSQGAPRAVHITPDEEGQMKISVLGYVYETDQALPDQEAEDSEREEREKSNVSASDSDESWLAQAGNETGEGLKKATRKALDQLVALIEESF</sequence>
<keyword evidence="3" id="KW-1185">Reference proteome</keyword>
<feature type="region of interest" description="Disordered" evidence="1">
    <location>
        <begin position="65"/>
        <end position="107"/>
    </location>
</feature>
<reference evidence="2 3" key="1">
    <citation type="submission" date="2017-05" db="EMBL/GenBank/DDBJ databases">
        <authorList>
            <person name="Varghese N."/>
            <person name="Submissions S."/>
        </authorList>
    </citation>
    <scope>NUCLEOTIDE SEQUENCE [LARGE SCALE GENOMIC DNA]</scope>
    <source>
        <strain evidence="2 3">DSM 45474</strain>
    </source>
</reference>